<proteinExistence type="inferred from homology"/>
<dbReference type="InterPro" id="IPR058637">
    <property type="entry name" value="YknX-like_C"/>
</dbReference>
<dbReference type="GO" id="GO:0015562">
    <property type="term" value="F:efflux transmembrane transporter activity"/>
    <property type="evidence" value="ECO:0007669"/>
    <property type="project" value="TreeGrafter"/>
</dbReference>
<keyword evidence="2" id="KW-0175">Coiled coil</keyword>
<feature type="domain" description="CusB-like beta-barrel" evidence="5">
    <location>
        <begin position="220"/>
        <end position="294"/>
    </location>
</feature>
<gene>
    <name evidence="7" type="ORF">MNBD_NITROSPINAE04-1835</name>
</gene>
<comment type="similarity">
    <text evidence="1">Belongs to the membrane fusion protein (MFP) (TC 8.A.1) family.</text>
</comment>
<dbReference type="InterPro" id="IPR006143">
    <property type="entry name" value="RND_pump_MFP"/>
</dbReference>
<reference evidence="7" key="1">
    <citation type="submission" date="2018-06" db="EMBL/GenBank/DDBJ databases">
        <authorList>
            <person name="Zhirakovskaya E."/>
        </authorList>
    </citation>
    <scope>NUCLEOTIDE SEQUENCE</scope>
</reference>
<evidence type="ECO:0000259" key="5">
    <source>
        <dbReference type="Pfam" id="PF25954"/>
    </source>
</evidence>
<dbReference type="GO" id="GO:1990281">
    <property type="term" value="C:efflux pump complex"/>
    <property type="evidence" value="ECO:0007669"/>
    <property type="project" value="TreeGrafter"/>
</dbReference>
<organism evidence="7">
    <name type="scientific">hydrothermal vent metagenome</name>
    <dbReference type="NCBI Taxonomy" id="652676"/>
    <lineage>
        <taxon>unclassified sequences</taxon>
        <taxon>metagenomes</taxon>
        <taxon>ecological metagenomes</taxon>
    </lineage>
</organism>
<feature type="domain" description="Multidrug resistance protein MdtA-like alpha-helical hairpin" evidence="3">
    <location>
        <begin position="115"/>
        <end position="180"/>
    </location>
</feature>
<evidence type="ECO:0000256" key="1">
    <source>
        <dbReference type="ARBA" id="ARBA00009477"/>
    </source>
</evidence>
<dbReference type="PANTHER" id="PTHR30469:SF15">
    <property type="entry name" value="HLYD FAMILY OF SECRETION PROTEINS"/>
    <property type="match status" value="1"/>
</dbReference>
<sequence>MIKYTAMQNKFSAVSLCALLAIMLIVAPQQGLAQKKKDKKKGRPPAVVELATVIERNISASINLTGAVQALTESVVAAEVNGRVIKFSKKEGDEVKRNETVALLDRTSYRIILRGAKGQLVKAEIALERARLAAKRAKELFEQKIASEEVEQNAELDVKMAEAEIMLRKADLEQAEYNLARCEVRAPYNGFVARKLTDVGNWVNDGDGLFEIIDIHRIEVVVEAPERYLREFSMGREAQVTLDAYPGKTFKGKIAAVSPKADLKSRTFRVKVGMDNPNSAIKAGMLARVTVTTSEQKDVVLIPRDAIVWRARRAMVFTVNEGKAKSAIVTIGRQQGAFVEASGAIKRGMKLIVTGNEILRDGSPVNVVGEKSYK</sequence>
<name>A0A3B1D7S8_9ZZZZ</name>
<feature type="domain" description="YknX-like C-terminal permuted SH3-like" evidence="6">
    <location>
        <begin position="301"/>
        <end position="367"/>
    </location>
</feature>
<dbReference type="Gene3D" id="1.10.287.470">
    <property type="entry name" value="Helix hairpin bin"/>
    <property type="match status" value="1"/>
</dbReference>
<protein>
    <submittedName>
        <fullName evidence="7">Uncharacterized protein</fullName>
    </submittedName>
</protein>
<dbReference type="InterPro" id="IPR058792">
    <property type="entry name" value="Beta-barrel_RND_2"/>
</dbReference>
<dbReference type="InterPro" id="IPR058625">
    <property type="entry name" value="MdtA-like_BSH"/>
</dbReference>
<dbReference type="Pfam" id="PF25989">
    <property type="entry name" value="YknX_C"/>
    <property type="match status" value="1"/>
</dbReference>
<dbReference type="Pfam" id="PF25954">
    <property type="entry name" value="Beta-barrel_RND_2"/>
    <property type="match status" value="1"/>
</dbReference>
<dbReference type="FunFam" id="2.40.30.170:FF:000010">
    <property type="entry name" value="Efflux RND transporter periplasmic adaptor subunit"/>
    <property type="match status" value="1"/>
</dbReference>
<evidence type="ECO:0000259" key="6">
    <source>
        <dbReference type="Pfam" id="PF25989"/>
    </source>
</evidence>
<dbReference type="EMBL" id="UOGA01000277">
    <property type="protein sequence ID" value="VAX24777.1"/>
    <property type="molecule type" value="Genomic_DNA"/>
</dbReference>
<dbReference type="Gene3D" id="2.40.50.100">
    <property type="match status" value="1"/>
</dbReference>
<feature type="domain" description="Multidrug resistance protein MdtA-like barrel-sandwich hybrid" evidence="4">
    <location>
        <begin position="76"/>
        <end position="212"/>
    </location>
</feature>
<evidence type="ECO:0000259" key="3">
    <source>
        <dbReference type="Pfam" id="PF25876"/>
    </source>
</evidence>
<evidence type="ECO:0000259" key="4">
    <source>
        <dbReference type="Pfam" id="PF25917"/>
    </source>
</evidence>
<dbReference type="NCBIfam" id="TIGR01730">
    <property type="entry name" value="RND_mfp"/>
    <property type="match status" value="1"/>
</dbReference>
<feature type="coiled-coil region" evidence="2">
    <location>
        <begin position="113"/>
        <end position="173"/>
    </location>
</feature>
<dbReference type="Gene3D" id="2.40.420.20">
    <property type="match status" value="1"/>
</dbReference>
<dbReference type="AlphaFoldDB" id="A0A3B1D7S8"/>
<dbReference type="Pfam" id="PF25917">
    <property type="entry name" value="BSH_RND"/>
    <property type="match status" value="1"/>
</dbReference>
<evidence type="ECO:0000256" key="2">
    <source>
        <dbReference type="SAM" id="Coils"/>
    </source>
</evidence>
<dbReference type="InterPro" id="IPR058624">
    <property type="entry name" value="MdtA-like_HH"/>
</dbReference>
<dbReference type="PANTHER" id="PTHR30469">
    <property type="entry name" value="MULTIDRUG RESISTANCE PROTEIN MDTA"/>
    <property type="match status" value="1"/>
</dbReference>
<accession>A0A3B1D7S8</accession>
<dbReference type="Pfam" id="PF25876">
    <property type="entry name" value="HH_MFP_RND"/>
    <property type="match status" value="1"/>
</dbReference>
<dbReference type="Gene3D" id="2.40.30.170">
    <property type="match status" value="1"/>
</dbReference>
<evidence type="ECO:0000313" key="7">
    <source>
        <dbReference type="EMBL" id="VAX24777.1"/>
    </source>
</evidence>
<dbReference type="SUPFAM" id="SSF111369">
    <property type="entry name" value="HlyD-like secretion proteins"/>
    <property type="match status" value="1"/>
</dbReference>